<sequence length="193" mass="21976">MNSSQFNRLYPNGVSDNELFIVCQTYPELTIERDVSGKIVVMSPVGDDLNHKHLILSGLFYYWTSAHEHLGLGFDSTSGFMLPDGSMRSPDLAWVRKERWEKLTEHDRARFTHICPDFVVELHSPTEALRTLQSKMQAWMDNGCQLGWLIDPKSEKAYVYTPGHAPEEITGFHHKLSGGTLLPGFELDLLKLK</sequence>
<evidence type="ECO:0000313" key="2">
    <source>
        <dbReference type="EMBL" id="AYB30334.1"/>
    </source>
</evidence>
<dbReference type="RefSeq" id="WP_119753619.1">
    <property type="nucleotide sequence ID" value="NZ_CP032382.1"/>
</dbReference>
<reference evidence="3" key="1">
    <citation type="submission" date="2018-09" db="EMBL/GenBank/DDBJ databases">
        <title>Chryseolinea sp. KIS68-18 isolated from soil.</title>
        <authorList>
            <person name="Weon H.-Y."/>
            <person name="Kwon S.-W."/>
            <person name="Lee S.A."/>
        </authorList>
    </citation>
    <scope>NUCLEOTIDE SEQUENCE [LARGE SCALE GENOMIC DNA]</scope>
    <source>
        <strain evidence="3">KIS68-18</strain>
    </source>
</reference>
<name>A0A385SHD1_9BACT</name>
<dbReference type="AlphaFoldDB" id="A0A385SHD1"/>
<dbReference type="InterPro" id="IPR008538">
    <property type="entry name" value="Uma2"/>
</dbReference>
<keyword evidence="2" id="KW-0540">Nuclease</keyword>
<dbReference type="EMBL" id="CP032382">
    <property type="protein sequence ID" value="AYB30334.1"/>
    <property type="molecule type" value="Genomic_DNA"/>
</dbReference>
<dbReference type="PANTHER" id="PTHR34107:SF7">
    <property type="entry name" value="SLR2092 PROTEIN"/>
    <property type="match status" value="1"/>
</dbReference>
<feature type="domain" description="Putative restriction endonuclease" evidence="1">
    <location>
        <begin position="25"/>
        <end position="189"/>
    </location>
</feature>
<gene>
    <name evidence="2" type="ORF">D4L85_06905</name>
</gene>
<keyword evidence="2" id="KW-0378">Hydrolase</keyword>
<organism evidence="2 3">
    <name type="scientific">Chryseolinea soli</name>
    <dbReference type="NCBI Taxonomy" id="2321403"/>
    <lineage>
        <taxon>Bacteria</taxon>
        <taxon>Pseudomonadati</taxon>
        <taxon>Bacteroidota</taxon>
        <taxon>Cytophagia</taxon>
        <taxon>Cytophagales</taxon>
        <taxon>Fulvivirgaceae</taxon>
        <taxon>Chryseolinea</taxon>
    </lineage>
</organism>
<dbReference type="OrthoDB" id="9799703at2"/>
<accession>A0A385SHD1</accession>
<dbReference type="Pfam" id="PF05685">
    <property type="entry name" value="Uma2"/>
    <property type="match status" value="1"/>
</dbReference>
<evidence type="ECO:0000313" key="3">
    <source>
        <dbReference type="Proteomes" id="UP000266183"/>
    </source>
</evidence>
<keyword evidence="3" id="KW-1185">Reference proteome</keyword>
<dbReference type="PANTHER" id="PTHR34107">
    <property type="entry name" value="SLL0198 PROTEIN-RELATED"/>
    <property type="match status" value="1"/>
</dbReference>
<dbReference type="InterPro" id="IPR012296">
    <property type="entry name" value="Nuclease_put_TT1808"/>
</dbReference>
<protein>
    <submittedName>
        <fullName evidence="2">Uma2 family endonuclease</fullName>
    </submittedName>
</protein>
<dbReference type="CDD" id="cd06260">
    <property type="entry name" value="DUF820-like"/>
    <property type="match status" value="1"/>
</dbReference>
<dbReference type="KEGG" id="chk:D4L85_06905"/>
<dbReference type="InterPro" id="IPR011335">
    <property type="entry name" value="Restrct_endonuc-II-like"/>
</dbReference>
<proteinExistence type="predicted"/>
<keyword evidence="2" id="KW-0255">Endonuclease</keyword>
<dbReference type="Gene3D" id="3.90.1570.10">
    <property type="entry name" value="tt1808, chain A"/>
    <property type="match status" value="1"/>
</dbReference>
<dbReference type="SUPFAM" id="SSF52980">
    <property type="entry name" value="Restriction endonuclease-like"/>
    <property type="match status" value="1"/>
</dbReference>
<dbReference type="Proteomes" id="UP000266183">
    <property type="component" value="Chromosome"/>
</dbReference>
<dbReference type="GO" id="GO:0004519">
    <property type="term" value="F:endonuclease activity"/>
    <property type="evidence" value="ECO:0007669"/>
    <property type="project" value="UniProtKB-KW"/>
</dbReference>
<evidence type="ECO:0000259" key="1">
    <source>
        <dbReference type="Pfam" id="PF05685"/>
    </source>
</evidence>